<organism evidence="2 3">
    <name type="scientific">Hafnia psychrotolerans</name>
    <dbReference type="NCBI Taxonomy" id="1477018"/>
    <lineage>
        <taxon>Bacteria</taxon>
        <taxon>Pseudomonadati</taxon>
        <taxon>Pseudomonadota</taxon>
        <taxon>Gammaproteobacteria</taxon>
        <taxon>Enterobacterales</taxon>
        <taxon>Hafniaceae</taxon>
        <taxon>Hafnia</taxon>
    </lineage>
</organism>
<keyword evidence="1" id="KW-1133">Transmembrane helix</keyword>
<name>A0ABQ1H033_9GAMM</name>
<evidence type="ECO:0000313" key="2">
    <source>
        <dbReference type="EMBL" id="GGA53389.1"/>
    </source>
</evidence>
<keyword evidence="3" id="KW-1185">Reference proteome</keyword>
<proteinExistence type="predicted"/>
<evidence type="ECO:0000313" key="3">
    <source>
        <dbReference type="Proteomes" id="UP000627464"/>
    </source>
</evidence>
<keyword evidence="1" id="KW-0812">Transmembrane</keyword>
<accession>A0ABQ1H033</accession>
<evidence type="ECO:0000256" key="1">
    <source>
        <dbReference type="SAM" id="Phobius"/>
    </source>
</evidence>
<comment type="caution">
    <text evidence="2">The sequence shown here is derived from an EMBL/GenBank/DDBJ whole genome shotgun (WGS) entry which is preliminary data.</text>
</comment>
<gene>
    <name evidence="2" type="ORF">GCM10011328_31190</name>
</gene>
<protein>
    <submittedName>
        <fullName evidence="2">Uncharacterized protein</fullName>
    </submittedName>
</protein>
<feature type="transmembrane region" description="Helical" evidence="1">
    <location>
        <begin position="6"/>
        <end position="22"/>
    </location>
</feature>
<dbReference type="EMBL" id="BMFZ01000008">
    <property type="protein sequence ID" value="GGA53389.1"/>
    <property type="molecule type" value="Genomic_DNA"/>
</dbReference>
<sequence length="57" mass="6548">MVFVCFVFAGFCLKIIVINQVIKYRIMIHNLRVKIGVSVTIENDKFTACLKGDERVN</sequence>
<dbReference type="Proteomes" id="UP000627464">
    <property type="component" value="Unassembled WGS sequence"/>
</dbReference>
<keyword evidence="1" id="KW-0472">Membrane</keyword>
<reference evidence="3" key="1">
    <citation type="journal article" date="2019" name="Int. J. Syst. Evol. Microbiol.">
        <title>The Global Catalogue of Microorganisms (GCM) 10K type strain sequencing project: providing services to taxonomists for standard genome sequencing and annotation.</title>
        <authorList>
            <consortium name="The Broad Institute Genomics Platform"/>
            <consortium name="The Broad Institute Genome Sequencing Center for Infectious Disease"/>
            <person name="Wu L."/>
            <person name="Ma J."/>
        </authorList>
    </citation>
    <scope>NUCLEOTIDE SEQUENCE [LARGE SCALE GENOMIC DNA]</scope>
    <source>
        <strain evidence="3">CGMCC 1.12806</strain>
    </source>
</reference>